<feature type="non-terminal residue" evidence="2">
    <location>
        <position position="118"/>
    </location>
</feature>
<dbReference type="Proteomes" id="UP000190064">
    <property type="component" value="Unassembled WGS sequence"/>
</dbReference>
<dbReference type="PANTHER" id="PTHR24221:SF276">
    <property type="entry name" value="ABC TRANSPORTER, ATP-BINDING_PERMEASE PROTEIN"/>
    <property type="match status" value="1"/>
</dbReference>
<dbReference type="GO" id="GO:0005524">
    <property type="term" value="F:ATP binding"/>
    <property type="evidence" value="ECO:0007669"/>
    <property type="project" value="InterPro"/>
</dbReference>
<name>A0A1T1GIZ0_OCELI</name>
<dbReference type="GO" id="GO:0042626">
    <property type="term" value="F:ATPase-coupled transmembrane transporter activity"/>
    <property type="evidence" value="ECO:0007669"/>
    <property type="project" value="TreeGrafter"/>
</dbReference>
<sequence length="118" mass="13596">MISRIYFPQAGAIKIDTIDTRQISAEYLRSMVSFMPQRCDVFYGTVSQNLRLVHPAATMEELEWAAKMSRLFKDIEQLDRGFETRISNSFADQLSNGFRQRLSLDRTMLNPASIVLLD</sequence>
<dbReference type="Pfam" id="PF00005">
    <property type="entry name" value="ABC_tran"/>
    <property type="match status" value="1"/>
</dbReference>
<reference evidence="2" key="1">
    <citation type="submission" date="2017-02" db="EMBL/GenBank/DDBJ databases">
        <title>Draft Genome Sequence of the Salt Water Bacterium Oceanospirillum linum ATCC 11336.</title>
        <authorList>
            <person name="Trachtenberg A.M."/>
            <person name="Carney J.G."/>
            <person name="Linnane J.D."/>
            <person name="Rheaume B.A."/>
            <person name="Pitts N.L."/>
            <person name="Mykles D.L."/>
            <person name="Maclea K.S."/>
        </authorList>
    </citation>
    <scope>NUCLEOTIDE SEQUENCE [LARGE SCALE GENOMIC DNA]</scope>
    <source>
        <strain evidence="2">ATCC 11336</strain>
    </source>
</reference>
<evidence type="ECO:0000313" key="3">
    <source>
        <dbReference type="Proteomes" id="UP000190064"/>
    </source>
</evidence>
<comment type="caution">
    <text evidence="2">The sequence shown here is derived from an EMBL/GenBank/DDBJ whole genome shotgun (WGS) entry which is preliminary data.</text>
</comment>
<dbReference type="GO" id="GO:0016887">
    <property type="term" value="F:ATP hydrolysis activity"/>
    <property type="evidence" value="ECO:0007669"/>
    <property type="project" value="InterPro"/>
</dbReference>
<dbReference type="SUPFAM" id="SSF52540">
    <property type="entry name" value="P-loop containing nucleoside triphosphate hydrolases"/>
    <property type="match status" value="1"/>
</dbReference>
<dbReference type="PANTHER" id="PTHR24221">
    <property type="entry name" value="ATP-BINDING CASSETTE SUB-FAMILY B"/>
    <property type="match status" value="1"/>
</dbReference>
<dbReference type="Gene3D" id="3.40.50.300">
    <property type="entry name" value="P-loop containing nucleotide triphosphate hydrolases"/>
    <property type="match status" value="1"/>
</dbReference>
<accession>A0A1T1GIZ0</accession>
<dbReference type="InterPro" id="IPR039421">
    <property type="entry name" value="Type_1_exporter"/>
</dbReference>
<evidence type="ECO:0000313" key="2">
    <source>
        <dbReference type="EMBL" id="OOV77563.1"/>
    </source>
</evidence>
<dbReference type="InterPro" id="IPR003439">
    <property type="entry name" value="ABC_transporter-like_ATP-bd"/>
</dbReference>
<dbReference type="STRING" id="966.BTA35_0217385"/>
<protein>
    <recommendedName>
        <fullName evidence="1">ABC transporter domain-containing protein</fullName>
    </recommendedName>
</protein>
<evidence type="ECO:0000259" key="1">
    <source>
        <dbReference type="Pfam" id="PF00005"/>
    </source>
</evidence>
<dbReference type="EMBL" id="MTSD02000209">
    <property type="protein sequence ID" value="OOV77563.1"/>
    <property type="molecule type" value="Genomic_DNA"/>
</dbReference>
<organism evidence="2 3">
    <name type="scientific">Oceanospirillum linum</name>
    <dbReference type="NCBI Taxonomy" id="966"/>
    <lineage>
        <taxon>Bacteria</taxon>
        <taxon>Pseudomonadati</taxon>
        <taxon>Pseudomonadota</taxon>
        <taxon>Gammaproteobacteria</taxon>
        <taxon>Oceanospirillales</taxon>
        <taxon>Oceanospirillaceae</taxon>
        <taxon>Oceanospirillum</taxon>
    </lineage>
</organism>
<dbReference type="InterPro" id="IPR027417">
    <property type="entry name" value="P-loop_NTPase"/>
</dbReference>
<proteinExistence type="predicted"/>
<gene>
    <name evidence="2" type="ORF">BTA35_0217385</name>
</gene>
<dbReference type="AlphaFoldDB" id="A0A1T1GIZ0"/>
<feature type="domain" description="ABC transporter" evidence="1">
    <location>
        <begin position="1"/>
        <end position="118"/>
    </location>
</feature>
<keyword evidence="3" id="KW-1185">Reference proteome</keyword>